<dbReference type="RefSeq" id="WP_002829055.1">
    <property type="nucleotide sequence ID" value="NZ_GG697136.1"/>
</dbReference>
<dbReference type="InterPro" id="IPR010359">
    <property type="entry name" value="IrrE_HExxH"/>
</dbReference>
<name>C5R838_WEIPA</name>
<keyword evidence="3" id="KW-1185">Reference proteome</keyword>
<dbReference type="eggNOG" id="COG2856">
    <property type="taxonomic scope" value="Bacteria"/>
</dbReference>
<reference evidence="2 3" key="1">
    <citation type="submission" date="2009-04" db="EMBL/GenBank/DDBJ databases">
        <authorList>
            <person name="Qin X."/>
            <person name="Bachman B."/>
            <person name="Battles P."/>
            <person name="Bell A."/>
            <person name="Bess C."/>
            <person name="Bickham C."/>
            <person name="Chaboub L."/>
            <person name="Chen D."/>
            <person name="Coyle M."/>
            <person name="Deiros D.R."/>
            <person name="Dinh H."/>
            <person name="Forbes L."/>
            <person name="Fowler G."/>
            <person name="Francisco L."/>
            <person name="Fu Q."/>
            <person name="Gubbala S."/>
            <person name="Hale W."/>
            <person name="Han Y."/>
            <person name="Hemphill L."/>
            <person name="Highlander S.K."/>
            <person name="Hirani K."/>
            <person name="Hogues M."/>
            <person name="Jackson L."/>
            <person name="Jakkamsetti A."/>
            <person name="Javaid M."/>
            <person name="Jiang H."/>
            <person name="Korchina V."/>
            <person name="Kovar C."/>
            <person name="Lara F."/>
            <person name="Lee S."/>
            <person name="Mata R."/>
            <person name="Mathew T."/>
            <person name="Moen C."/>
            <person name="Morales K."/>
            <person name="Munidasa M."/>
            <person name="Nazareth L."/>
            <person name="Ngo R."/>
            <person name="Nguyen L."/>
            <person name="Okwuonu G."/>
            <person name="Ongeri F."/>
            <person name="Patil S."/>
            <person name="Petrosino J."/>
            <person name="Pham C."/>
            <person name="Pham P."/>
            <person name="Pu L.-L."/>
            <person name="Puazo M."/>
            <person name="Raj R."/>
            <person name="Reid J."/>
            <person name="Rouhana J."/>
            <person name="Saada N."/>
            <person name="Shang Y."/>
            <person name="Simmons D."/>
            <person name="Thornton R."/>
            <person name="Warren J."/>
            <person name="Weissenberger G."/>
            <person name="Zhang J."/>
            <person name="Zhang L."/>
            <person name="Zhou C."/>
            <person name="Zhu D."/>
            <person name="Muzny D."/>
            <person name="Worley K."/>
            <person name="Gibbs R."/>
        </authorList>
    </citation>
    <scope>NUCLEOTIDE SEQUENCE [LARGE SCALE GENOMIC DNA]</scope>
    <source>
        <strain evidence="2 3">ATCC 33313</strain>
    </source>
</reference>
<dbReference type="STRING" id="585506.HMPREF0877_0133"/>
<accession>C5R838</accession>
<feature type="domain" description="IrrE N-terminal-like" evidence="1">
    <location>
        <begin position="13"/>
        <end position="122"/>
    </location>
</feature>
<proteinExistence type="predicted"/>
<dbReference type="EMBL" id="ACKU01000004">
    <property type="protein sequence ID" value="EER75622.1"/>
    <property type="molecule type" value="Genomic_DNA"/>
</dbReference>
<evidence type="ECO:0000313" key="2">
    <source>
        <dbReference type="EMBL" id="EER75622.1"/>
    </source>
</evidence>
<gene>
    <name evidence="2" type="ORF">HMPREF0877_0133</name>
</gene>
<evidence type="ECO:0000259" key="1">
    <source>
        <dbReference type="Pfam" id="PF06114"/>
    </source>
</evidence>
<dbReference type="Proteomes" id="UP000004528">
    <property type="component" value="Unassembled WGS sequence"/>
</dbReference>
<protein>
    <submittedName>
        <fullName evidence="2">Putative toxin-antitoxin system, toxin component</fullName>
    </submittedName>
</protein>
<evidence type="ECO:0000313" key="3">
    <source>
        <dbReference type="Proteomes" id="UP000004528"/>
    </source>
</evidence>
<dbReference type="AlphaFoldDB" id="C5R838"/>
<dbReference type="OrthoDB" id="2300474at2"/>
<dbReference type="Gene3D" id="1.10.10.2910">
    <property type="match status" value="1"/>
</dbReference>
<dbReference type="HOGENOM" id="CLU_1884934_0_0_9"/>
<sequence>MKNVMTYLQYLADVNGITIIVTDQLDEYESDKCIPAINTIIINENYATKVDVAFRLAHELSHLIFGSRFSDAIYSFSIGSNRDAEREANINALKMLCKYLYTDTPLEYRNYINFMNEFGLPASMENMVKDAILAV</sequence>
<comment type="caution">
    <text evidence="2">The sequence shown here is derived from an EMBL/GenBank/DDBJ whole genome shotgun (WGS) entry which is preliminary data.</text>
</comment>
<organism evidence="2 3">
    <name type="scientific">Weissella paramesenteroides ATCC 33313</name>
    <dbReference type="NCBI Taxonomy" id="585506"/>
    <lineage>
        <taxon>Bacteria</taxon>
        <taxon>Bacillati</taxon>
        <taxon>Bacillota</taxon>
        <taxon>Bacilli</taxon>
        <taxon>Lactobacillales</taxon>
        <taxon>Lactobacillaceae</taxon>
        <taxon>Weissella</taxon>
    </lineage>
</organism>
<dbReference type="Pfam" id="PF06114">
    <property type="entry name" value="Peptidase_M78"/>
    <property type="match status" value="1"/>
</dbReference>